<proteinExistence type="inferred from homology"/>
<keyword evidence="5" id="KW-0811">Translocation</keyword>
<evidence type="ECO:0000256" key="3">
    <source>
        <dbReference type="ARBA" id="ARBA00022989"/>
    </source>
</evidence>
<comment type="subunit">
    <text evidence="5">Forms a complex with TatA.</text>
</comment>
<sequence>MDKDNLTIVEHLEELRARLMVVGYFLIAGMFIGFIFGKPVTKFLTVTDVPKGIALNYFKVSDPLSIYLSVIMIIAIIIISPVILYQLWAFISPGLHPQERRATLAYIPFCIILFFAGMSFGYFILFPYFINFSLALASDMGLHQQIGVTQYFGEMMKITMPFGFVFQLPILLLFLTRLGVVNPIFLKKNRKYAYFILMVIAAIIAPPDTMTYIIFVLPMVLLYEFSIQISKIGYRQYLKGEQKLIEEELEK</sequence>
<evidence type="ECO:0000256" key="5">
    <source>
        <dbReference type="HAMAP-Rule" id="MF_00902"/>
    </source>
</evidence>
<feature type="transmembrane region" description="Helical" evidence="5">
    <location>
        <begin position="158"/>
        <end position="180"/>
    </location>
</feature>
<dbReference type="NCBIfam" id="TIGR00945">
    <property type="entry name" value="tatC"/>
    <property type="match status" value="1"/>
</dbReference>
<reference evidence="6" key="2">
    <citation type="submission" date="2022-04" db="EMBL/GenBank/DDBJ databases">
        <title>Antimicrobial genetic elements in methicillin-resistant Macrococcus armenti.</title>
        <authorList>
            <person name="Keller J.E."/>
            <person name="Schwendener S."/>
            <person name="Pantucek R."/>
            <person name="Perreten V."/>
        </authorList>
    </citation>
    <scope>NUCLEOTIDE SEQUENCE</scope>
    <source>
        <strain evidence="6">CCM 2609</strain>
    </source>
</reference>
<keyword evidence="2 5" id="KW-0812">Transmembrane</keyword>
<evidence type="ECO:0000313" key="7">
    <source>
        <dbReference type="Proteomes" id="UP000830343"/>
    </source>
</evidence>
<comment type="caution">
    <text evidence="5">Lacks conserved residue(s) required for the propagation of feature annotation.</text>
</comment>
<evidence type="ECO:0000256" key="1">
    <source>
        <dbReference type="ARBA" id="ARBA00004141"/>
    </source>
</evidence>
<dbReference type="PRINTS" id="PR01840">
    <property type="entry name" value="TATCFAMILY"/>
</dbReference>
<accession>A0ABY3ZTL3</accession>
<name>A0ABY3ZTL3_9STAP</name>
<dbReference type="EMBL" id="CP094348">
    <property type="protein sequence ID" value="UOB20254.1"/>
    <property type="molecule type" value="Genomic_DNA"/>
</dbReference>
<comment type="function">
    <text evidence="5">Part of the twin-arginine translocation (Tat) system that transports large folded proteins containing a characteristic twin-arginine motif in their signal peptide across membranes.</text>
</comment>
<dbReference type="PANTHER" id="PTHR30371:SF0">
    <property type="entry name" value="SEC-INDEPENDENT PROTEIN TRANSLOCASE PROTEIN TATC, CHLOROPLASTIC-RELATED"/>
    <property type="match status" value="1"/>
</dbReference>
<evidence type="ECO:0000256" key="2">
    <source>
        <dbReference type="ARBA" id="ARBA00022692"/>
    </source>
</evidence>
<reference evidence="6" key="1">
    <citation type="submission" date="2022-03" db="EMBL/GenBank/DDBJ databases">
        <authorList>
            <person name="Vrbovska V."/>
            <person name="Kovarovic V."/>
            <person name="Botka T."/>
            <person name="Pantucek R."/>
        </authorList>
    </citation>
    <scope>NUCLEOTIDE SEQUENCE</scope>
    <source>
        <strain evidence="6">CCM 2609</strain>
    </source>
</reference>
<dbReference type="RefSeq" id="WP_243365641.1">
    <property type="nucleotide sequence ID" value="NZ_CP094348.1"/>
</dbReference>
<comment type="similarity">
    <text evidence="5">Belongs to the TatC family.</text>
</comment>
<comment type="subcellular location">
    <subcellularLocation>
        <location evidence="5">Cell membrane</location>
        <topology evidence="5">Multi-pass membrane protein</topology>
    </subcellularLocation>
    <subcellularLocation>
        <location evidence="1">Membrane</location>
        <topology evidence="1">Multi-pass membrane protein</topology>
    </subcellularLocation>
</comment>
<keyword evidence="5" id="KW-0653">Protein transport</keyword>
<feature type="transmembrane region" description="Helical" evidence="5">
    <location>
        <begin position="103"/>
        <end position="130"/>
    </location>
</feature>
<evidence type="ECO:0000256" key="4">
    <source>
        <dbReference type="ARBA" id="ARBA00023136"/>
    </source>
</evidence>
<keyword evidence="5" id="KW-1003">Cell membrane</keyword>
<feature type="transmembrane region" description="Helical" evidence="5">
    <location>
        <begin position="192"/>
        <end position="207"/>
    </location>
</feature>
<keyword evidence="4 5" id="KW-0472">Membrane</keyword>
<dbReference type="Proteomes" id="UP000830343">
    <property type="component" value="Chromosome"/>
</dbReference>
<protein>
    <recommendedName>
        <fullName evidence="5">Sec-independent protein translocase protein TatC</fullName>
    </recommendedName>
</protein>
<dbReference type="InterPro" id="IPR002033">
    <property type="entry name" value="TatC"/>
</dbReference>
<keyword evidence="7" id="KW-1185">Reference proteome</keyword>
<keyword evidence="5" id="KW-0813">Transport</keyword>
<dbReference type="HAMAP" id="MF_00902">
    <property type="entry name" value="TatC"/>
    <property type="match status" value="1"/>
</dbReference>
<feature type="transmembrane region" description="Helical" evidence="5">
    <location>
        <begin position="66"/>
        <end position="91"/>
    </location>
</feature>
<dbReference type="PANTHER" id="PTHR30371">
    <property type="entry name" value="SEC-INDEPENDENT PROTEIN TRANSLOCASE PROTEIN TATC"/>
    <property type="match status" value="1"/>
</dbReference>
<feature type="transmembrane region" description="Helical" evidence="5">
    <location>
        <begin position="21"/>
        <end position="37"/>
    </location>
</feature>
<dbReference type="Pfam" id="PF00902">
    <property type="entry name" value="TatC"/>
    <property type="match status" value="1"/>
</dbReference>
<gene>
    <name evidence="5 6" type="primary">tatC</name>
    <name evidence="6" type="ORF">MRZ06_09665</name>
</gene>
<keyword evidence="3 5" id="KW-1133">Transmembrane helix</keyword>
<organism evidence="6 7">
    <name type="scientific">Macrococcus armenti</name>
    <dbReference type="NCBI Taxonomy" id="2875764"/>
    <lineage>
        <taxon>Bacteria</taxon>
        <taxon>Bacillati</taxon>
        <taxon>Bacillota</taxon>
        <taxon>Bacilli</taxon>
        <taxon>Bacillales</taxon>
        <taxon>Staphylococcaceae</taxon>
        <taxon>Macrococcus</taxon>
    </lineage>
</organism>
<evidence type="ECO:0000313" key="6">
    <source>
        <dbReference type="EMBL" id="UOB20254.1"/>
    </source>
</evidence>